<sequence>MLQRFRTLKGVVASLRTYYGRREHRVGLDRLYGRFVRSGDLVFDVGAHVGDRVGAFRRLGARVVAVEPQPQLVKVLALLYGRDRAVTIEPVVIGRTDGFAEMLINHANPTVSTASADFVAAAAGAPGWEQETWTERLEITMTTLDALIARHGVPAFIKIDVEGFEAEALAGLSAPVAALSFEFTTIQRDVAVAALERCAALGYQKFDASLGESHAFVHGAWQTAEQMKVWIAGLPQEANSGDVYAIR</sequence>
<protein>
    <submittedName>
        <fullName evidence="2">Methyltransferase FkbM</fullName>
    </submittedName>
</protein>
<evidence type="ECO:0000313" key="2">
    <source>
        <dbReference type="EMBL" id="RAI35205.1"/>
    </source>
</evidence>
<organism evidence="2 3">
    <name type="scientific">Rhodoplanes roseus</name>
    <dbReference type="NCBI Taxonomy" id="29409"/>
    <lineage>
        <taxon>Bacteria</taxon>
        <taxon>Pseudomonadati</taxon>
        <taxon>Pseudomonadota</taxon>
        <taxon>Alphaproteobacteria</taxon>
        <taxon>Hyphomicrobiales</taxon>
        <taxon>Nitrobacteraceae</taxon>
        <taxon>Rhodoplanes</taxon>
    </lineage>
</organism>
<keyword evidence="3" id="KW-1185">Reference proteome</keyword>
<dbReference type="InterPro" id="IPR052514">
    <property type="entry name" value="SAM-dependent_MTase"/>
</dbReference>
<reference evidence="2 3" key="1">
    <citation type="submission" date="2017-07" db="EMBL/GenBank/DDBJ databases">
        <title>Draft Genome Sequences of Select Purple Nonsulfur Bacteria.</title>
        <authorList>
            <person name="Lasarre B."/>
            <person name="Mckinlay J.B."/>
        </authorList>
    </citation>
    <scope>NUCLEOTIDE SEQUENCE [LARGE SCALE GENOMIC DNA]</scope>
    <source>
        <strain evidence="2 3">DSM 5909</strain>
    </source>
</reference>
<dbReference type="GO" id="GO:0008168">
    <property type="term" value="F:methyltransferase activity"/>
    <property type="evidence" value="ECO:0007669"/>
    <property type="project" value="UniProtKB-KW"/>
</dbReference>
<evidence type="ECO:0000313" key="3">
    <source>
        <dbReference type="Proteomes" id="UP000249130"/>
    </source>
</evidence>
<dbReference type="NCBIfam" id="TIGR01444">
    <property type="entry name" value="fkbM_fam"/>
    <property type="match status" value="1"/>
</dbReference>
<proteinExistence type="predicted"/>
<dbReference type="Gene3D" id="3.40.50.150">
    <property type="entry name" value="Vaccinia Virus protein VP39"/>
    <property type="match status" value="1"/>
</dbReference>
<keyword evidence="2" id="KW-0489">Methyltransferase</keyword>
<dbReference type="InterPro" id="IPR006342">
    <property type="entry name" value="FkbM_mtfrase"/>
</dbReference>
<dbReference type="GO" id="GO:0032259">
    <property type="term" value="P:methylation"/>
    <property type="evidence" value="ECO:0007669"/>
    <property type="project" value="UniProtKB-KW"/>
</dbReference>
<comment type="caution">
    <text evidence="2">The sequence shown here is derived from an EMBL/GenBank/DDBJ whole genome shotgun (WGS) entry which is preliminary data.</text>
</comment>
<dbReference type="PANTHER" id="PTHR34203">
    <property type="entry name" value="METHYLTRANSFERASE, FKBM FAMILY PROTEIN"/>
    <property type="match status" value="1"/>
</dbReference>
<dbReference type="OrthoDB" id="7542440at2"/>
<gene>
    <name evidence="2" type="ORF">CH341_31015</name>
</gene>
<dbReference type="Proteomes" id="UP000249130">
    <property type="component" value="Unassembled WGS sequence"/>
</dbReference>
<dbReference type="EMBL" id="NPEX01000564">
    <property type="protein sequence ID" value="RAI35205.1"/>
    <property type="molecule type" value="Genomic_DNA"/>
</dbReference>
<dbReference type="AlphaFoldDB" id="A0A327KC36"/>
<name>A0A327KC36_9BRAD</name>
<evidence type="ECO:0000259" key="1">
    <source>
        <dbReference type="Pfam" id="PF05050"/>
    </source>
</evidence>
<dbReference type="RefSeq" id="WP_111423592.1">
    <property type="nucleotide sequence ID" value="NZ_NPEX01000564.1"/>
</dbReference>
<keyword evidence="2" id="KW-0808">Transferase</keyword>
<dbReference type="Pfam" id="PF05050">
    <property type="entry name" value="Methyltransf_21"/>
    <property type="match status" value="1"/>
</dbReference>
<dbReference type="SUPFAM" id="SSF53335">
    <property type="entry name" value="S-adenosyl-L-methionine-dependent methyltransferases"/>
    <property type="match status" value="1"/>
</dbReference>
<feature type="domain" description="Methyltransferase FkbM" evidence="1">
    <location>
        <begin position="44"/>
        <end position="178"/>
    </location>
</feature>
<dbReference type="InterPro" id="IPR029063">
    <property type="entry name" value="SAM-dependent_MTases_sf"/>
</dbReference>
<accession>A0A327KC36</accession>
<dbReference type="PANTHER" id="PTHR34203:SF15">
    <property type="entry name" value="SLL1173 PROTEIN"/>
    <property type="match status" value="1"/>
</dbReference>